<evidence type="ECO:0000313" key="4">
    <source>
        <dbReference type="Proteomes" id="UP000826195"/>
    </source>
</evidence>
<feature type="compositionally biased region" description="Polar residues" evidence="1">
    <location>
        <begin position="325"/>
        <end position="335"/>
    </location>
</feature>
<proteinExistence type="predicted"/>
<keyword evidence="2" id="KW-1133">Transmembrane helix</keyword>
<organism evidence="3 4">
    <name type="scientific">Cotesia glomerata</name>
    <name type="common">Lepidopteran parasitic wasp</name>
    <name type="synonym">Apanteles glomeratus</name>
    <dbReference type="NCBI Taxonomy" id="32391"/>
    <lineage>
        <taxon>Eukaryota</taxon>
        <taxon>Metazoa</taxon>
        <taxon>Ecdysozoa</taxon>
        <taxon>Arthropoda</taxon>
        <taxon>Hexapoda</taxon>
        <taxon>Insecta</taxon>
        <taxon>Pterygota</taxon>
        <taxon>Neoptera</taxon>
        <taxon>Endopterygota</taxon>
        <taxon>Hymenoptera</taxon>
        <taxon>Apocrita</taxon>
        <taxon>Ichneumonoidea</taxon>
        <taxon>Braconidae</taxon>
        <taxon>Microgastrinae</taxon>
        <taxon>Cotesia</taxon>
    </lineage>
</organism>
<dbReference type="AlphaFoldDB" id="A0AAV7IN59"/>
<evidence type="ECO:0000256" key="1">
    <source>
        <dbReference type="SAM" id="MobiDB-lite"/>
    </source>
</evidence>
<protein>
    <submittedName>
        <fullName evidence="3">Uncharacterized protein</fullName>
    </submittedName>
</protein>
<keyword evidence="2" id="KW-0812">Transmembrane</keyword>
<evidence type="ECO:0000256" key="2">
    <source>
        <dbReference type="SAM" id="Phobius"/>
    </source>
</evidence>
<comment type="caution">
    <text evidence="3">The sequence shown here is derived from an EMBL/GenBank/DDBJ whole genome shotgun (WGS) entry which is preliminary data.</text>
</comment>
<sequence>MDHSYITRKWGSGLKANGDIDRDPEPSQTFNSGVFLVFQESRADTRYLFKRNDNQFSERRNTSDTNYFGLTRKEKEEKPRAIFQDDESMIRETLKANHDRRNSFLETSTFDPDVLNKFLDEYASKIKSTTDNNYGLQHHSTKMTEASLEIGDDSSEVSTSTEDSVTVHGTTLALDKVQPFNDTVERNKFYNANQNDDRDSNGWVTLEAIPWSKSKISKWQANTNSQRPWQDTNKWDKPTSVKPWTPDYTSSRPHYGNNKPWYEKPKPNWPDYETEPSKPVYRPYPNDHYDTSVTQAQKWPPERPSSSSSWENNHHPHTGDIITDNRPSNFPTSNWDKYDQLPKPSGFSPYNDRYQDQYTHEENQNSWPGSNYHQNKYEQLNEKPAFSRPHKPAYFTGQYEYENRHPPTYPSSGDGQWVLLSTNRGYSRQRSIKFDSDEAIKTINGTISKTTKDSADPTDSVVPVMTSKRQVRLTVLPSLNGTNTTTSHGGLLEVEKTFKTVDESQKEFAEAERLSIIKKKPLRKQAINRSPSNAAVLAAVGAGMLPATMGMMLPIMLGRKKRSTSITFVYPGGM</sequence>
<accession>A0AAV7IN59</accession>
<dbReference type="EMBL" id="JAHXZJ010001119">
    <property type="protein sequence ID" value="KAH0554001.1"/>
    <property type="molecule type" value="Genomic_DNA"/>
</dbReference>
<reference evidence="3 4" key="1">
    <citation type="journal article" date="2021" name="J. Hered.">
        <title>A chromosome-level genome assembly of the parasitoid wasp, Cotesia glomerata (Hymenoptera: Braconidae).</title>
        <authorList>
            <person name="Pinto B.J."/>
            <person name="Weis J.J."/>
            <person name="Gamble T."/>
            <person name="Ode P.J."/>
            <person name="Paul R."/>
            <person name="Zaspel J.M."/>
        </authorList>
    </citation>
    <scope>NUCLEOTIDE SEQUENCE [LARGE SCALE GENOMIC DNA]</scope>
    <source>
        <strain evidence="3">CgM1</strain>
    </source>
</reference>
<feature type="compositionally biased region" description="Polar residues" evidence="1">
    <location>
        <begin position="217"/>
        <end position="232"/>
    </location>
</feature>
<feature type="non-terminal residue" evidence="3">
    <location>
        <position position="574"/>
    </location>
</feature>
<feature type="region of interest" description="Disordered" evidence="1">
    <location>
        <begin position="217"/>
        <end position="353"/>
    </location>
</feature>
<evidence type="ECO:0000313" key="3">
    <source>
        <dbReference type="EMBL" id="KAH0554001.1"/>
    </source>
</evidence>
<keyword evidence="4" id="KW-1185">Reference proteome</keyword>
<name>A0AAV7IN59_COTGL</name>
<feature type="transmembrane region" description="Helical" evidence="2">
    <location>
        <begin position="534"/>
        <end position="557"/>
    </location>
</feature>
<gene>
    <name evidence="3" type="ORF">KQX54_006931</name>
</gene>
<keyword evidence="2" id="KW-0472">Membrane</keyword>
<dbReference type="Proteomes" id="UP000826195">
    <property type="component" value="Unassembled WGS sequence"/>
</dbReference>